<evidence type="ECO:0000313" key="4">
    <source>
        <dbReference type="Proteomes" id="UP000683000"/>
    </source>
</evidence>
<name>A0A8I2YQH8_9AGAM</name>
<dbReference type="OrthoDB" id="2668458at2759"/>
<evidence type="ECO:0000256" key="2">
    <source>
        <dbReference type="SAM" id="SignalP"/>
    </source>
</evidence>
<dbReference type="EMBL" id="JAGFBS010000011">
    <property type="protein sequence ID" value="KAG6376600.1"/>
    <property type="molecule type" value="Genomic_DNA"/>
</dbReference>
<keyword evidence="4" id="KW-1185">Reference proteome</keyword>
<keyword evidence="1" id="KW-0472">Membrane</keyword>
<proteinExistence type="predicted"/>
<evidence type="ECO:0000256" key="1">
    <source>
        <dbReference type="SAM" id="Phobius"/>
    </source>
</evidence>
<gene>
    <name evidence="3" type="ORF">JVT61DRAFT_1582</name>
</gene>
<feature type="signal peptide" evidence="2">
    <location>
        <begin position="1"/>
        <end position="20"/>
    </location>
</feature>
<reference evidence="3" key="1">
    <citation type="submission" date="2021-03" db="EMBL/GenBank/DDBJ databases">
        <title>Evolutionary innovations through gain and loss of genes in the ectomycorrhizal Boletales.</title>
        <authorList>
            <person name="Wu G."/>
            <person name="Miyauchi S."/>
            <person name="Morin E."/>
            <person name="Yang Z.-L."/>
            <person name="Xu J."/>
            <person name="Martin F.M."/>
        </authorList>
    </citation>
    <scope>NUCLEOTIDE SEQUENCE</scope>
    <source>
        <strain evidence="3">BR01</strain>
    </source>
</reference>
<feature type="chain" id="PRO_5034873858" description="Transmembrane protein" evidence="2">
    <location>
        <begin position="21"/>
        <end position="203"/>
    </location>
</feature>
<feature type="transmembrane region" description="Helical" evidence="1">
    <location>
        <begin position="114"/>
        <end position="137"/>
    </location>
</feature>
<organism evidence="3 4">
    <name type="scientific">Boletus reticuloceps</name>
    <dbReference type="NCBI Taxonomy" id="495285"/>
    <lineage>
        <taxon>Eukaryota</taxon>
        <taxon>Fungi</taxon>
        <taxon>Dikarya</taxon>
        <taxon>Basidiomycota</taxon>
        <taxon>Agaricomycotina</taxon>
        <taxon>Agaricomycetes</taxon>
        <taxon>Agaricomycetidae</taxon>
        <taxon>Boletales</taxon>
        <taxon>Boletineae</taxon>
        <taxon>Boletaceae</taxon>
        <taxon>Boletoideae</taxon>
        <taxon>Boletus</taxon>
    </lineage>
</organism>
<keyword evidence="1" id="KW-0812">Transmembrane</keyword>
<dbReference type="Proteomes" id="UP000683000">
    <property type="component" value="Unassembled WGS sequence"/>
</dbReference>
<comment type="caution">
    <text evidence="3">The sequence shown here is derived from an EMBL/GenBank/DDBJ whole genome shotgun (WGS) entry which is preliminary data.</text>
</comment>
<evidence type="ECO:0000313" key="3">
    <source>
        <dbReference type="EMBL" id="KAG6376600.1"/>
    </source>
</evidence>
<keyword evidence="1" id="KW-1133">Transmembrane helix</keyword>
<evidence type="ECO:0008006" key="5">
    <source>
        <dbReference type="Google" id="ProtNLM"/>
    </source>
</evidence>
<protein>
    <recommendedName>
        <fullName evidence="5">Transmembrane protein</fullName>
    </recommendedName>
</protein>
<dbReference type="AlphaFoldDB" id="A0A8I2YQH8"/>
<keyword evidence="2" id="KW-0732">Signal</keyword>
<sequence length="203" mass="20601">MRVLSFIPAFLLAAASFVASAPTNPVDTSCVSAPGGGSGNDAALQPVISIINNATTQIQPLSGKLTALKGDSCTPEAVSDVVVQITAVVSFCVTQIQATAKVDLTGLDFGRLCVAIYANLTVMLTVLNTLVMIVGFLGAKAVGTVDVVVCNLLNAVIKFVGCLDGFVVVSVTGILGPAIALVNASVQFLLPIIINLKASVGVN</sequence>
<accession>A0A8I2YQH8</accession>